<organism evidence="1 2">
    <name type="scientific">Fusarium flagelliforme</name>
    <dbReference type="NCBI Taxonomy" id="2675880"/>
    <lineage>
        <taxon>Eukaryota</taxon>
        <taxon>Fungi</taxon>
        <taxon>Dikarya</taxon>
        <taxon>Ascomycota</taxon>
        <taxon>Pezizomycotina</taxon>
        <taxon>Sordariomycetes</taxon>
        <taxon>Hypocreomycetidae</taxon>
        <taxon>Hypocreales</taxon>
        <taxon>Nectriaceae</taxon>
        <taxon>Fusarium</taxon>
        <taxon>Fusarium incarnatum-equiseti species complex</taxon>
    </lineage>
</organism>
<name>A0A395MM70_9HYPO</name>
<dbReference type="PANTHER" id="PTHR37012">
    <property type="entry name" value="B-ZIP TRANSCRIPTION FACTOR (EUROFUNG)-RELATED"/>
    <property type="match status" value="1"/>
</dbReference>
<protein>
    <submittedName>
        <fullName evidence="1">Uncharacterized protein</fullName>
    </submittedName>
</protein>
<proteinExistence type="predicted"/>
<gene>
    <name evidence="1" type="ORF">FIE12Z_6652</name>
</gene>
<accession>A0A395MM70</accession>
<evidence type="ECO:0000313" key="2">
    <source>
        <dbReference type="Proteomes" id="UP000265631"/>
    </source>
</evidence>
<dbReference type="AlphaFoldDB" id="A0A395MM70"/>
<sequence>PSQALPHSYGIDFFVWPGLRERLIFSQHQYCTNTFWEMLQSNFKILWSDSFQDTFYHSPQTGKYHISPIFDQRIRDINAWTMSQDFFTHFPELGEDIPTYMGIMHSSRPAITIQARCSSERVMGIKQLNDDAKAANRGKGDSDGAVTFTYTHAESSPCRVKHIVRALYSREINAVEQVLSLSVNLSDYPTEKLHEQMHTIEHVDPLDPVTDWIVTCLVYLMIAKVGRHGKSLVELNATVQDDISAVSK</sequence>
<evidence type="ECO:0000313" key="1">
    <source>
        <dbReference type="EMBL" id="RFN49012.1"/>
    </source>
</evidence>
<dbReference type="PANTHER" id="PTHR37012:SF7">
    <property type="entry name" value="B-ZIP TRANSCRIPTION FACTOR (EUROFUNG)-RELATED"/>
    <property type="match status" value="1"/>
</dbReference>
<dbReference type="Pfam" id="PF11905">
    <property type="entry name" value="DUF3425"/>
    <property type="match status" value="1"/>
</dbReference>
<dbReference type="EMBL" id="PXXK01000188">
    <property type="protein sequence ID" value="RFN49012.1"/>
    <property type="molecule type" value="Genomic_DNA"/>
</dbReference>
<comment type="caution">
    <text evidence="1">The sequence shown here is derived from an EMBL/GenBank/DDBJ whole genome shotgun (WGS) entry which is preliminary data.</text>
</comment>
<dbReference type="InterPro" id="IPR021833">
    <property type="entry name" value="DUF3425"/>
</dbReference>
<feature type="non-terminal residue" evidence="1">
    <location>
        <position position="1"/>
    </location>
</feature>
<dbReference type="Proteomes" id="UP000265631">
    <property type="component" value="Unassembled WGS sequence"/>
</dbReference>
<keyword evidence="2" id="KW-1185">Reference proteome</keyword>
<reference evidence="1 2" key="1">
    <citation type="journal article" date="2018" name="PLoS Pathog.">
        <title>Evolution of structural diversity of trichothecenes, a family of toxins produced by plant pathogenic and entomopathogenic fungi.</title>
        <authorList>
            <person name="Proctor R.H."/>
            <person name="McCormick S.P."/>
            <person name="Kim H.S."/>
            <person name="Cardoza R.E."/>
            <person name="Stanley A.M."/>
            <person name="Lindo L."/>
            <person name="Kelly A."/>
            <person name="Brown D.W."/>
            <person name="Lee T."/>
            <person name="Vaughan M.M."/>
            <person name="Alexander N.J."/>
            <person name="Busman M."/>
            <person name="Gutierrez S."/>
        </authorList>
    </citation>
    <scope>NUCLEOTIDE SEQUENCE [LARGE SCALE GENOMIC DNA]</scope>
    <source>
        <strain evidence="1 2">NRRL 13405</strain>
    </source>
</reference>